<evidence type="ECO:0000259" key="10">
    <source>
        <dbReference type="PROSITE" id="PS51464"/>
    </source>
</evidence>
<evidence type="ECO:0000313" key="11">
    <source>
        <dbReference type="EMBL" id="PQO32161.1"/>
    </source>
</evidence>
<gene>
    <name evidence="11" type="ORF">C5Y83_18155</name>
</gene>
<name>A0A2S8FJ29_9BACT</name>
<evidence type="ECO:0000256" key="7">
    <source>
        <dbReference type="PROSITE-ProRule" id="PRU00703"/>
    </source>
</evidence>
<evidence type="ECO:0000256" key="3">
    <source>
        <dbReference type="ARBA" id="ARBA00023122"/>
    </source>
</evidence>
<dbReference type="NCBIfam" id="TIGR00393">
    <property type="entry name" value="kpsF"/>
    <property type="match status" value="1"/>
</dbReference>
<organism evidence="11 12">
    <name type="scientific">Blastopirellula marina</name>
    <dbReference type="NCBI Taxonomy" id="124"/>
    <lineage>
        <taxon>Bacteria</taxon>
        <taxon>Pseudomonadati</taxon>
        <taxon>Planctomycetota</taxon>
        <taxon>Planctomycetia</taxon>
        <taxon>Pirellulales</taxon>
        <taxon>Pirellulaceae</taxon>
        <taxon>Blastopirellula</taxon>
    </lineage>
</organism>
<dbReference type="InterPro" id="IPR046342">
    <property type="entry name" value="CBS_dom_sf"/>
</dbReference>
<dbReference type="PROSITE" id="PS51371">
    <property type="entry name" value="CBS"/>
    <property type="match status" value="2"/>
</dbReference>
<feature type="site" description="Catalytically relevant" evidence="6">
    <location>
        <position position="64"/>
    </location>
</feature>
<dbReference type="SUPFAM" id="SSF53697">
    <property type="entry name" value="SIS domain"/>
    <property type="match status" value="1"/>
</dbReference>
<dbReference type="OrthoDB" id="9762536at2"/>
<keyword evidence="5" id="KW-0862">Zinc</keyword>
<dbReference type="InterPro" id="IPR046348">
    <property type="entry name" value="SIS_dom_sf"/>
</dbReference>
<dbReference type="AlphaFoldDB" id="A0A2S8FJ29"/>
<feature type="binding site" evidence="5">
    <location>
        <position position="87"/>
    </location>
    <ligand>
        <name>Zn(2+)</name>
        <dbReference type="ChEBI" id="CHEBI:29105"/>
    </ligand>
</feature>
<dbReference type="Proteomes" id="UP000238322">
    <property type="component" value="Unassembled WGS sequence"/>
</dbReference>
<evidence type="ECO:0000259" key="9">
    <source>
        <dbReference type="PROSITE" id="PS51371"/>
    </source>
</evidence>
<dbReference type="PIRSF" id="PIRSF004692">
    <property type="entry name" value="KdsD_KpsF"/>
    <property type="match status" value="1"/>
</dbReference>
<accession>A0A2S8FJ29</accession>
<keyword evidence="5" id="KW-0479">Metal-binding</keyword>
<comment type="similarity">
    <text evidence="1 4">Belongs to the SIS family. GutQ/KpsF subfamily.</text>
</comment>
<dbReference type="PROSITE" id="PS51464">
    <property type="entry name" value="SIS"/>
    <property type="match status" value="1"/>
</dbReference>
<dbReference type="SMART" id="SM00116">
    <property type="entry name" value="CBS"/>
    <property type="match status" value="2"/>
</dbReference>
<protein>
    <submittedName>
        <fullName evidence="11">KpsF/GutQ family sugar-phosphate isomerase</fullName>
    </submittedName>
</protein>
<feature type="site" description="Catalytically relevant" evidence="6">
    <location>
        <position position="116"/>
    </location>
</feature>
<dbReference type="InterPro" id="IPR004800">
    <property type="entry name" value="KdsD/KpsF-type"/>
</dbReference>
<reference evidence="11 12" key="1">
    <citation type="submission" date="2018-02" db="EMBL/GenBank/DDBJ databases">
        <title>Comparative genomes isolates from brazilian mangrove.</title>
        <authorList>
            <person name="Araujo J.E."/>
            <person name="Taketani R.G."/>
            <person name="Silva M.C.P."/>
            <person name="Loureco M.V."/>
            <person name="Andreote F.D."/>
        </authorList>
    </citation>
    <scope>NUCLEOTIDE SEQUENCE [LARGE SCALE GENOMIC DNA]</scope>
    <source>
        <strain evidence="11 12">Hex-1 MGV</strain>
    </source>
</reference>
<dbReference type="Gene3D" id="3.40.50.10490">
    <property type="entry name" value="Glucose-6-phosphate isomerase like protein, domain 1"/>
    <property type="match status" value="1"/>
</dbReference>
<evidence type="ECO:0000256" key="5">
    <source>
        <dbReference type="PIRSR" id="PIRSR004692-2"/>
    </source>
</evidence>
<feature type="region of interest" description="Disordered" evidence="8">
    <location>
        <begin position="335"/>
        <end position="362"/>
    </location>
</feature>
<feature type="domain" description="SIS" evidence="10">
    <location>
        <begin position="46"/>
        <end position="189"/>
    </location>
</feature>
<dbReference type="GO" id="GO:0097367">
    <property type="term" value="F:carbohydrate derivative binding"/>
    <property type="evidence" value="ECO:0007669"/>
    <property type="project" value="InterPro"/>
</dbReference>
<dbReference type="PANTHER" id="PTHR42745">
    <property type="match status" value="1"/>
</dbReference>
<sequence>MNSPIRQQEITPSSTHWIAQGQSTIRHEAEVMLRVAETLDERFAHAVEMMLNCQGDIVVCGIGKAGHVGTKLAATLASTGTRSHFLHPAEAIHGDLGRVGDRDIVLMLSQSGETEEIVRLLPMIQGLGAPIIAITSSAQNRLGQAAKVVLELGGIIEACPLNLAPTASTAAMLAMGDALAITVSQHRGFRPEDFARYHPGGSLGRRLAFVEEKMRPLAQCRVASDQLTIREVFRTVRVTGRRTGAVMLTDSEGRLSGIFTDSDLARLFEQDEPVDIERPIASVMTRRPKTTTIGTRFQAALNRLADDKISELPVIDHEGRPLGMLDVTDMVGHVPADTDTQDEPVGPPTLKIRFPNQDEQGA</sequence>
<feature type="site" description="Catalytically relevant" evidence="6">
    <location>
        <position position="157"/>
    </location>
</feature>
<feature type="site" description="Catalytically relevant" evidence="6">
    <location>
        <position position="198"/>
    </location>
</feature>
<dbReference type="Pfam" id="PF00571">
    <property type="entry name" value="CBS"/>
    <property type="match status" value="2"/>
</dbReference>
<feature type="domain" description="CBS" evidence="9">
    <location>
        <begin position="284"/>
        <end position="340"/>
    </location>
</feature>
<evidence type="ECO:0000256" key="8">
    <source>
        <dbReference type="SAM" id="MobiDB-lite"/>
    </source>
</evidence>
<keyword evidence="3 7" id="KW-0129">CBS domain</keyword>
<dbReference type="FunFam" id="3.40.50.10490:FF:000011">
    <property type="entry name" value="Arabinose 5-phosphate isomerase"/>
    <property type="match status" value="1"/>
</dbReference>
<proteinExistence type="inferred from homology"/>
<comment type="caution">
    <text evidence="11">The sequence shown here is derived from an EMBL/GenBank/DDBJ whole genome shotgun (WGS) entry which is preliminary data.</text>
</comment>
<dbReference type="GO" id="GO:1901135">
    <property type="term" value="P:carbohydrate derivative metabolic process"/>
    <property type="evidence" value="ECO:0007669"/>
    <property type="project" value="InterPro"/>
</dbReference>
<evidence type="ECO:0000313" key="12">
    <source>
        <dbReference type="Proteomes" id="UP000238322"/>
    </source>
</evidence>
<dbReference type="RefSeq" id="WP_105331173.1">
    <property type="nucleotide sequence ID" value="NZ_PUHY01000012.1"/>
</dbReference>
<dbReference type="EMBL" id="PUHY01000012">
    <property type="protein sequence ID" value="PQO32161.1"/>
    <property type="molecule type" value="Genomic_DNA"/>
</dbReference>
<dbReference type="InterPro" id="IPR000644">
    <property type="entry name" value="CBS_dom"/>
</dbReference>
<evidence type="ECO:0000256" key="6">
    <source>
        <dbReference type="PIRSR" id="PIRSR004692-3"/>
    </source>
</evidence>
<dbReference type="GO" id="GO:0019146">
    <property type="term" value="F:arabinose-5-phosphate isomerase activity"/>
    <property type="evidence" value="ECO:0007669"/>
    <property type="project" value="UniProtKB-ARBA"/>
</dbReference>
<dbReference type="Pfam" id="PF01380">
    <property type="entry name" value="SIS"/>
    <property type="match status" value="1"/>
</dbReference>
<dbReference type="GO" id="GO:0005975">
    <property type="term" value="P:carbohydrate metabolic process"/>
    <property type="evidence" value="ECO:0007669"/>
    <property type="project" value="InterPro"/>
</dbReference>
<dbReference type="GO" id="GO:0046872">
    <property type="term" value="F:metal ion binding"/>
    <property type="evidence" value="ECO:0007669"/>
    <property type="project" value="UniProtKB-KW"/>
</dbReference>
<keyword evidence="11" id="KW-0413">Isomerase</keyword>
<dbReference type="CDD" id="cd05014">
    <property type="entry name" value="SIS_Kpsf"/>
    <property type="match status" value="1"/>
</dbReference>
<dbReference type="PANTHER" id="PTHR42745:SF1">
    <property type="entry name" value="ARABINOSE 5-PHOSPHATE ISOMERASE KDSD"/>
    <property type="match status" value="1"/>
</dbReference>
<dbReference type="Gene3D" id="3.10.580.10">
    <property type="entry name" value="CBS-domain"/>
    <property type="match status" value="1"/>
</dbReference>
<evidence type="ECO:0000256" key="4">
    <source>
        <dbReference type="PIRNR" id="PIRNR004692"/>
    </source>
</evidence>
<feature type="domain" description="CBS" evidence="9">
    <location>
        <begin position="214"/>
        <end position="276"/>
    </location>
</feature>
<keyword evidence="2" id="KW-0677">Repeat</keyword>
<evidence type="ECO:0000256" key="2">
    <source>
        <dbReference type="ARBA" id="ARBA00022737"/>
    </source>
</evidence>
<dbReference type="InterPro" id="IPR035474">
    <property type="entry name" value="SIS_Kpsf"/>
</dbReference>
<dbReference type="InterPro" id="IPR050986">
    <property type="entry name" value="GutQ/KpsF_isomerases"/>
</dbReference>
<dbReference type="InterPro" id="IPR001347">
    <property type="entry name" value="SIS_dom"/>
</dbReference>
<evidence type="ECO:0000256" key="1">
    <source>
        <dbReference type="ARBA" id="ARBA00008165"/>
    </source>
</evidence>